<feature type="chain" id="PRO_5040309880" description="Glutathione hydrolase" evidence="4">
    <location>
        <begin position="22"/>
        <end position="560"/>
    </location>
</feature>
<comment type="catalytic activity">
    <reaction evidence="3">
        <text>an N-terminal (5-L-glutamyl)-[peptide] + an alpha-amino acid = 5-L-glutamyl amino acid + an N-terminal L-alpha-aminoacyl-[peptide]</text>
        <dbReference type="Rhea" id="RHEA:23904"/>
        <dbReference type="Rhea" id="RHEA-COMP:9780"/>
        <dbReference type="Rhea" id="RHEA-COMP:9795"/>
        <dbReference type="ChEBI" id="CHEBI:77644"/>
        <dbReference type="ChEBI" id="CHEBI:78597"/>
        <dbReference type="ChEBI" id="CHEBI:78599"/>
        <dbReference type="ChEBI" id="CHEBI:78608"/>
        <dbReference type="EC" id="2.3.2.2"/>
    </reaction>
</comment>
<dbReference type="GO" id="GO:0103068">
    <property type="term" value="F:leukotriene C4 gamma-glutamyl transferase activity"/>
    <property type="evidence" value="ECO:0007669"/>
    <property type="project" value="UniProtKB-EC"/>
</dbReference>
<dbReference type="EC" id="2.3.2.2" evidence="3"/>
<dbReference type="NCBIfam" id="TIGR00066">
    <property type="entry name" value="g_glut_trans"/>
    <property type="match status" value="1"/>
</dbReference>
<dbReference type="GO" id="GO:0005886">
    <property type="term" value="C:plasma membrane"/>
    <property type="evidence" value="ECO:0007669"/>
    <property type="project" value="TreeGrafter"/>
</dbReference>
<sequence>MLLQRLAITIGLIISGTAILAQQLDGSRGAVTSEVGVCSQIGIRFMEDGGNAADAGSAIGTTLCVGVIAMYHSGIGGGGFMNIRSQNGTYEIVDFRETAPAAAFQDMYNNNSDASLFGGLAVGVPGELRALKHLHRKYGRLPWQDLFLPSIKLAREGFPISDDLFHYMSTVSPSNAFLSEDPSWAVDFAPNGTLKGLGDTLTRKRYADTLETVALGGPESFYTGAIAQTTIEAVRKAGGIMTLQDLTNFTVTLREPVVIDFKDYRIRSVPAPASGAVILQTFKVIEGYSDSPGPGLNLSTHRLDEAIRFGYGERTLLGDPAFVDDLDEYQNSMLLAQTAAEIRSKISDSKTLNVSAYDPELLDSIDTPGTSQITASDSSGLVISMTTTVNTLFGSQVIVPETGIILNNEMNDFSIPGVSNTKGYLPSPQNFVRPGKKPLSSMSPTIVEHCNGTFFLAIGAGGGSRIITVNIQTLWHILEHNMTGTAALAQPRFHDQLVPDVIAFEYTFDNSTVAYLKSLGHNVTWVTPGQGYGQAIRRLRDGTFEATSEPRLSNAGGYVL</sequence>
<dbReference type="Gene3D" id="1.10.246.130">
    <property type="match status" value="1"/>
</dbReference>
<evidence type="ECO:0000313" key="5">
    <source>
        <dbReference type="EMBL" id="KAF2733872.1"/>
    </source>
</evidence>
<dbReference type="GO" id="GO:0006751">
    <property type="term" value="P:glutathione catabolic process"/>
    <property type="evidence" value="ECO:0007669"/>
    <property type="project" value="UniProtKB-UniRule"/>
</dbReference>
<evidence type="ECO:0000256" key="4">
    <source>
        <dbReference type="SAM" id="SignalP"/>
    </source>
</evidence>
<feature type="active site" description="Nucleophile" evidence="1">
    <location>
        <position position="370"/>
    </location>
</feature>
<dbReference type="PRINTS" id="PR01210">
    <property type="entry name" value="GGTRANSPTASE"/>
</dbReference>
<dbReference type="AlphaFoldDB" id="A0A9P4UZ52"/>
<dbReference type="Pfam" id="PF01019">
    <property type="entry name" value="G_glu_transpept"/>
    <property type="match status" value="1"/>
</dbReference>
<feature type="signal peptide" evidence="4">
    <location>
        <begin position="1"/>
        <end position="21"/>
    </location>
</feature>
<name>A0A9P4UZ52_9PLEO</name>
<dbReference type="InterPro" id="IPR000101">
    <property type="entry name" value="GGT_peptidase"/>
</dbReference>
<keyword evidence="4" id="KW-0732">Signal</keyword>
<dbReference type="PANTHER" id="PTHR11686:SF62">
    <property type="entry name" value="GLUTATHIONE HYDROLASE"/>
    <property type="match status" value="1"/>
</dbReference>
<keyword evidence="6" id="KW-1185">Reference proteome</keyword>
<protein>
    <recommendedName>
        <fullName evidence="3">Glutathione hydrolase</fullName>
        <ecNumber evidence="3">2.3.2.2</ecNumber>
        <ecNumber evidence="3">3.4.19.13</ecNumber>
    </recommendedName>
    <alternativeName>
        <fullName evidence="3">Gamma-glutamyltransferase</fullName>
    </alternativeName>
    <alternativeName>
        <fullName evidence="3">Gamma-glutamyltranspeptidase</fullName>
    </alternativeName>
</protein>
<dbReference type="EC" id="3.4.19.13" evidence="3"/>
<keyword evidence="3" id="KW-0012">Acyltransferase</keyword>
<organism evidence="5 6">
    <name type="scientific">Polyplosphaeria fusca</name>
    <dbReference type="NCBI Taxonomy" id="682080"/>
    <lineage>
        <taxon>Eukaryota</taxon>
        <taxon>Fungi</taxon>
        <taxon>Dikarya</taxon>
        <taxon>Ascomycota</taxon>
        <taxon>Pezizomycotina</taxon>
        <taxon>Dothideomycetes</taxon>
        <taxon>Pleosporomycetidae</taxon>
        <taxon>Pleosporales</taxon>
        <taxon>Tetraplosphaeriaceae</taxon>
        <taxon>Polyplosphaeria</taxon>
    </lineage>
</organism>
<keyword evidence="3" id="KW-0808">Transferase</keyword>
<feature type="binding site" evidence="2">
    <location>
        <begin position="440"/>
        <end position="441"/>
    </location>
    <ligand>
        <name>L-glutamate</name>
        <dbReference type="ChEBI" id="CHEBI:29985"/>
    </ligand>
</feature>
<comment type="caution">
    <text evidence="5">The sequence shown here is derived from an EMBL/GenBank/DDBJ whole genome shotgun (WGS) entry which is preliminary data.</text>
</comment>
<comment type="function">
    <text evidence="3">Cleaves the gamma-glutamyl peptide bond of glutathione and glutathione conjugates.</text>
</comment>
<reference evidence="5" key="1">
    <citation type="journal article" date="2020" name="Stud. Mycol.">
        <title>101 Dothideomycetes genomes: a test case for predicting lifestyles and emergence of pathogens.</title>
        <authorList>
            <person name="Haridas S."/>
            <person name="Albert R."/>
            <person name="Binder M."/>
            <person name="Bloem J."/>
            <person name="Labutti K."/>
            <person name="Salamov A."/>
            <person name="Andreopoulos B."/>
            <person name="Baker S."/>
            <person name="Barry K."/>
            <person name="Bills G."/>
            <person name="Bluhm B."/>
            <person name="Cannon C."/>
            <person name="Castanera R."/>
            <person name="Culley D."/>
            <person name="Daum C."/>
            <person name="Ezra D."/>
            <person name="Gonzalez J."/>
            <person name="Henrissat B."/>
            <person name="Kuo A."/>
            <person name="Liang C."/>
            <person name="Lipzen A."/>
            <person name="Lutzoni F."/>
            <person name="Magnuson J."/>
            <person name="Mondo S."/>
            <person name="Nolan M."/>
            <person name="Ohm R."/>
            <person name="Pangilinan J."/>
            <person name="Park H.-J."/>
            <person name="Ramirez L."/>
            <person name="Alfaro M."/>
            <person name="Sun H."/>
            <person name="Tritt A."/>
            <person name="Yoshinaga Y."/>
            <person name="Zwiers L.-H."/>
            <person name="Turgeon B."/>
            <person name="Goodwin S."/>
            <person name="Spatafora J."/>
            <person name="Crous P."/>
            <person name="Grigoriev I."/>
        </authorList>
    </citation>
    <scope>NUCLEOTIDE SEQUENCE</scope>
    <source>
        <strain evidence="5">CBS 125425</strain>
    </source>
</reference>
<evidence type="ECO:0000256" key="2">
    <source>
        <dbReference type="PIRSR" id="PIRSR600101-2"/>
    </source>
</evidence>
<accession>A0A9P4UZ52</accession>
<comment type="catalytic activity">
    <reaction evidence="3">
        <text>glutathione + H2O = L-cysteinylglycine + L-glutamate</text>
        <dbReference type="Rhea" id="RHEA:28807"/>
        <dbReference type="ChEBI" id="CHEBI:15377"/>
        <dbReference type="ChEBI" id="CHEBI:29985"/>
        <dbReference type="ChEBI" id="CHEBI:57925"/>
        <dbReference type="ChEBI" id="CHEBI:61694"/>
        <dbReference type="EC" id="3.4.19.13"/>
    </reaction>
</comment>
<feature type="binding site" evidence="2">
    <location>
        <position position="96"/>
    </location>
    <ligand>
        <name>L-glutamate</name>
        <dbReference type="ChEBI" id="CHEBI:29985"/>
    </ligand>
</feature>
<evidence type="ECO:0000313" key="6">
    <source>
        <dbReference type="Proteomes" id="UP000799444"/>
    </source>
</evidence>
<dbReference type="Proteomes" id="UP000799444">
    <property type="component" value="Unassembled WGS sequence"/>
</dbReference>
<dbReference type="PANTHER" id="PTHR11686">
    <property type="entry name" value="GAMMA GLUTAMYL TRANSPEPTIDASE"/>
    <property type="match status" value="1"/>
</dbReference>
<comment type="pathway">
    <text evidence="3">Sulfur metabolism; glutathione metabolism.</text>
</comment>
<dbReference type="Gene3D" id="3.60.20.40">
    <property type="match status" value="1"/>
</dbReference>
<keyword evidence="3" id="KW-0378">Hydrolase</keyword>
<dbReference type="InterPro" id="IPR043137">
    <property type="entry name" value="GGT_ssub_C"/>
</dbReference>
<dbReference type="InterPro" id="IPR029055">
    <property type="entry name" value="Ntn_hydrolases_N"/>
</dbReference>
<dbReference type="SUPFAM" id="SSF56235">
    <property type="entry name" value="N-terminal nucleophile aminohydrolases (Ntn hydrolases)"/>
    <property type="match status" value="1"/>
</dbReference>
<gene>
    <name evidence="5" type="ORF">EJ04DRAFT_604199</name>
</gene>
<dbReference type="EMBL" id="ML996155">
    <property type="protein sequence ID" value="KAF2733872.1"/>
    <property type="molecule type" value="Genomic_DNA"/>
</dbReference>
<dbReference type="GO" id="GO:0036374">
    <property type="term" value="F:glutathione hydrolase activity"/>
    <property type="evidence" value="ECO:0007669"/>
    <property type="project" value="UniProtKB-UniRule"/>
</dbReference>
<feature type="binding site" evidence="2">
    <location>
        <position position="463"/>
    </location>
    <ligand>
        <name>L-glutamate</name>
        <dbReference type="ChEBI" id="CHEBI:29985"/>
    </ligand>
</feature>
<dbReference type="InterPro" id="IPR043138">
    <property type="entry name" value="GGT_lsub"/>
</dbReference>
<evidence type="ECO:0000256" key="3">
    <source>
        <dbReference type="RuleBase" id="RU368068"/>
    </source>
</evidence>
<comment type="catalytic activity">
    <reaction evidence="3">
        <text>an S-substituted glutathione + H2O = an S-substituted L-cysteinylglycine + L-glutamate</text>
        <dbReference type="Rhea" id="RHEA:59468"/>
        <dbReference type="ChEBI" id="CHEBI:15377"/>
        <dbReference type="ChEBI" id="CHEBI:29985"/>
        <dbReference type="ChEBI" id="CHEBI:90779"/>
        <dbReference type="ChEBI" id="CHEBI:143103"/>
        <dbReference type="EC" id="3.4.19.13"/>
    </reaction>
</comment>
<feature type="binding site" evidence="2">
    <location>
        <begin position="388"/>
        <end position="390"/>
    </location>
    <ligand>
        <name>L-glutamate</name>
        <dbReference type="ChEBI" id="CHEBI:29985"/>
    </ligand>
</feature>
<evidence type="ECO:0000256" key="1">
    <source>
        <dbReference type="PIRSR" id="PIRSR600101-1"/>
    </source>
</evidence>
<proteinExistence type="predicted"/>
<dbReference type="OrthoDB" id="1081007at2759"/>
<feature type="binding site" evidence="2">
    <location>
        <position position="412"/>
    </location>
    <ligand>
        <name>L-glutamate</name>
        <dbReference type="ChEBI" id="CHEBI:29985"/>
    </ligand>
</feature>